<dbReference type="Gene3D" id="2.130.10.10">
    <property type="entry name" value="YVTN repeat-like/Quinoprotein amine dehydrogenase"/>
    <property type="match status" value="2"/>
</dbReference>
<evidence type="ECO:0000259" key="2">
    <source>
        <dbReference type="Pfam" id="PF12894"/>
    </source>
</evidence>
<dbReference type="SMART" id="SM00320">
    <property type="entry name" value="WD40"/>
    <property type="match status" value="4"/>
</dbReference>
<dbReference type="Pfam" id="PF12894">
    <property type="entry name" value="ANAPC4_WD40"/>
    <property type="match status" value="1"/>
</dbReference>
<protein>
    <recommendedName>
        <fullName evidence="2">Anaphase-promoting complex subunit 4-like WD40 domain-containing protein</fullName>
    </recommendedName>
</protein>
<comment type="caution">
    <text evidence="3">The sequence shown here is derived from an EMBL/GenBank/DDBJ whole genome shotgun (WGS) entry which is preliminary data.</text>
</comment>
<dbReference type="EMBL" id="CAJNOC010000370">
    <property type="protein sequence ID" value="CAF0751526.1"/>
    <property type="molecule type" value="Genomic_DNA"/>
</dbReference>
<name>A0A813PNY5_9BILA</name>
<evidence type="ECO:0000313" key="4">
    <source>
        <dbReference type="Proteomes" id="UP000663879"/>
    </source>
</evidence>
<accession>A0A813PNY5</accession>
<dbReference type="PANTHER" id="PTHR16220">
    <property type="entry name" value="WD REPEAT PROTEIN 8-RELATED"/>
    <property type="match status" value="1"/>
</dbReference>
<organism evidence="3 4">
    <name type="scientific">Brachionus calyciflorus</name>
    <dbReference type="NCBI Taxonomy" id="104777"/>
    <lineage>
        <taxon>Eukaryota</taxon>
        <taxon>Metazoa</taxon>
        <taxon>Spiralia</taxon>
        <taxon>Gnathifera</taxon>
        <taxon>Rotifera</taxon>
        <taxon>Eurotatoria</taxon>
        <taxon>Monogononta</taxon>
        <taxon>Pseudotrocha</taxon>
        <taxon>Ploima</taxon>
        <taxon>Brachionidae</taxon>
        <taxon>Brachionus</taxon>
    </lineage>
</organism>
<sequence length="474" mass="55060">MNFSDLFKQSNHLCEFSPNSKYLANVVQFRLIVRDLSSLEIVNMYTCLDTINYIQWSYDSDFILCCLNKRNLIQVFSLENPDWKCKIDEGSAGLVQANWSPDSRHILTTSDFHLRITVWSLMNKSVSYMKYPKNIPKCYDFTQDGKYMLLAERRDCKDYCSIFSCENWQLLKHFEVDTDNLEGVSWSPNSNVFAIWESPLEYKVLVYNTDGLCINKFQPYKWSLGVKTVNWSPSGQLLCIGSYDQKVRILNYITYKMIMEFDHPTKISSRDLLIFKENDGSIKNRKDILSTSILNESNNLNENEIFSIYSTPSKYEIFNGSLQIAAIKPDLDKPNPKMGISSIQFSYDNRFMLTRNDSMPNILWIWDMKKFKLTNVLIQTMAVKCVAWDPRQNRLALCTNNNKIYMWSPQGCVSVETPCEATFLIQSIKWNKDGQSLILIGKDHFCVTYLQNESDESKNGSDNQNSSNENLEKC</sequence>
<dbReference type="OrthoDB" id="308690at2759"/>
<dbReference type="InterPro" id="IPR024977">
    <property type="entry name" value="Apc4-like_WD40_dom"/>
</dbReference>
<evidence type="ECO:0000313" key="3">
    <source>
        <dbReference type="EMBL" id="CAF0751526.1"/>
    </source>
</evidence>
<keyword evidence="4" id="KW-1185">Reference proteome</keyword>
<dbReference type="GO" id="GO:1990811">
    <property type="term" value="C:MWP complex"/>
    <property type="evidence" value="ECO:0007669"/>
    <property type="project" value="TreeGrafter"/>
</dbReference>
<feature type="domain" description="Anaphase-promoting complex subunit 4-like WD40" evidence="2">
    <location>
        <begin position="184"/>
        <end position="266"/>
    </location>
</feature>
<gene>
    <name evidence="3" type="ORF">OXX778_LOCUS3943</name>
</gene>
<dbReference type="PANTHER" id="PTHR16220:SF0">
    <property type="entry name" value="WD REPEAT-CONTAINING PROTEIN WRAP73"/>
    <property type="match status" value="1"/>
</dbReference>
<feature type="region of interest" description="Disordered" evidence="1">
    <location>
        <begin position="454"/>
        <end position="474"/>
    </location>
</feature>
<feature type="compositionally biased region" description="Polar residues" evidence="1">
    <location>
        <begin position="460"/>
        <end position="474"/>
    </location>
</feature>
<dbReference type="InterPro" id="IPR001680">
    <property type="entry name" value="WD40_rpt"/>
</dbReference>
<dbReference type="InterPro" id="IPR036322">
    <property type="entry name" value="WD40_repeat_dom_sf"/>
</dbReference>
<evidence type="ECO:0000256" key="1">
    <source>
        <dbReference type="SAM" id="MobiDB-lite"/>
    </source>
</evidence>
<proteinExistence type="predicted"/>
<reference evidence="3" key="1">
    <citation type="submission" date="2021-02" db="EMBL/GenBank/DDBJ databases">
        <authorList>
            <person name="Nowell W R."/>
        </authorList>
    </citation>
    <scope>NUCLEOTIDE SEQUENCE</scope>
    <source>
        <strain evidence="3">Ploen Becks lab</strain>
    </source>
</reference>
<dbReference type="Pfam" id="PF00400">
    <property type="entry name" value="WD40"/>
    <property type="match status" value="1"/>
</dbReference>
<dbReference type="InterPro" id="IPR052778">
    <property type="entry name" value="Centrosome-WD_assoc"/>
</dbReference>
<dbReference type="GO" id="GO:0005815">
    <property type="term" value="C:microtubule organizing center"/>
    <property type="evidence" value="ECO:0007669"/>
    <property type="project" value="TreeGrafter"/>
</dbReference>
<dbReference type="SUPFAM" id="SSF50978">
    <property type="entry name" value="WD40 repeat-like"/>
    <property type="match status" value="1"/>
</dbReference>
<dbReference type="AlphaFoldDB" id="A0A813PNY5"/>
<dbReference type="Proteomes" id="UP000663879">
    <property type="component" value="Unassembled WGS sequence"/>
</dbReference>
<dbReference type="InterPro" id="IPR015943">
    <property type="entry name" value="WD40/YVTN_repeat-like_dom_sf"/>
</dbReference>